<reference evidence="3" key="1">
    <citation type="submission" date="2016-10" db="EMBL/GenBank/DDBJ databases">
        <title>Uncovering the secondary metabolism of Penicillium species provides insights into the evolution of 6-MSA pathways.</title>
        <authorList>
            <person name="Nielsen J.C."/>
            <person name="Nielsen J."/>
        </authorList>
    </citation>
    <scope>NUCLEOTIDE SEQUENCE [LARGE SCALE GENOMIC DNA]</scope>
    <source>
        <strain evidence="3">IBT 13039</strain>
    </source>
</reference>
<protein>
    <submittedName>
        <fullName evidence="3">Uncharacterized protein</fullName>
    </submittedName>
</protein>
<dbReference type="Proteomes" id="UP001153461">
    <property type="component" value="Unassembled WGS sequence"/>
</dbReference>
<evidence type="ECO:0000313" key="4">
    <source>
        <dbReference type="Proteomes" id="UP000191691"/>
    </source>
</evidence>
<feature type="region of interest" description="Disordered" evidence="1">
    <location>
        <begin position="1"/>
        <end position="141"/>
    </location>
</feature>
<feature type="compositionally biased region" description="Pro residues" evidence="1">
    <location>
        <begin position="34"/>
        <end position="43"/>
    </location>
</feature>
<feature type="compositionally biased region" description="Polar residues" evidence="1">
    <location>
        <begin position="70"/>
        <end position="101"/>
    </location>
</feature>
<dbReference type="OrthoDB" id="5337545at2759"/>
<proteinExistence type="predicted"/>
<feature type="compositionally biased region" description="Polar residues" evidence="1">
    <location>
        <begin position="158"/>
        <end position="174"/>
    </location>
</feature>
<dbReference type="Proteomes" id="UP000191691">
    <property type="component" value="Unassembled WGS sequence"/>
</dbReference>
<reference evidence="4" key="2">
    <citation type="journal article" date="2017" name="Nat. Microbiol.">
        <title>Global analysis of biosynthetic gene clusters reveals vast potential of secondary metabolite production in Penicillium species.</title>
        <authorList>
            <person name="Nielsen J.C."/>
            <person name="Grijseels S."/>
            <person name="Prigent S."/>
            <person name="Ji B."/>
            <person name="Dainat J."/>
            <person name="Nielsen K.F."/>
            <person name="Frisvad J.C."/>
            <person name="Workman M."/>
            <person name="Nielsen J."/>
        </authorList>
    </citation>
    <scope>NUCLEOTIDE SEQUENCE [LARGE SCALE GENOMIC DNA]</scope>
    <source>
        <strain evidence="4">IBT 13039</strain>
    </source>
</reference>
<keyword evidence="4" id="KW-1185">Reference proteome</keyword>
<evidence type="ECO:0000313" key="2">
    <source>
        <dbReference type="EMBL" id="CAG8159692.1"/>
    </source>
</evidence>
<feature type="compositionally biased region" description="Low complexity" evidence="1">
    <location>
        <begin position="107"/>
        <end position="116"/>
    </location>
</feature>
<dbReference type="STRING" id="60175.A0A1V6YV30"/>
<dbReference type="EMBL" id="CAJVNV010000332">
    <property type="protein sequence ID" value="CAG8159692.1"/>
    <property type="molecule type" value="Genomic_DNA"/>
</dbReference>
<reference evidence="2" key="3">
    <citation type="submission" date="2021-07" db="EMBL/GenBank/DDBJ databases">
        <authorList>
            <person name="Branca A.L. A."/>
        </authorList>
    </citation>
    <scope>NUCLEOTIDE SEQUENCE</scope>
</reference>
<dbReference type="OMA" id="LKMILRH"/>
<organism evidence="3 4">
    <name type="scientific">Penicillium nalgiovense</name>
    <dbReference type="NCBI Taxonomy" id="60175"/>
    <lineage>
        <taxon>Eukaryota</taxon>
        <taxon>Fungi</taxon>
        <taxon>Dikarya</taxon>
        <taxon>Ascomycota</taxon>
        <taxon>Pezizomycotina</taxon>
        <taxon>Eurotiomycetes</taxon>
        <taxon>Eurotiomycetidae</taxon>
        <taxon>Eurotiales</taxon>
        <taxon>Aspergillaceae</taxon>
        <taxon>Penicillium</taxon>
    </lineage>
</organism>
<feature type="compositionally biased region" description="Polar residues" evidence="1">
    <location>
        <begin position="1"/>
        <end position="12"/>
    </location>
</feature>
<dbReference type="EMBL" id="MOOB01000010">
    <property type="protein sequence ID" value="OQE91301.1"/>
    <property type="molecule type" value="Genomic_DNA"/>
</dbReference>
<sequence length="382" mass="40244">MTNEKNTRGNPASNQSSNTPAPTPSPSTSNNPSNQPPPNPAPPSLATRIQTSATGLAKSAFNPSPDLAQTLASSTSSKQAGPSTLANTQTSRDLPATTTPHGGSGSASGSVSASAAQGFREHDTSTPGVALPALTEDEFQHGHGYERETDLLRATTATNTQQSHEDLQTPSSTWKGKARAHDPTQHQFETIWQRQYPQNPQTTIPATDGAAVVSLLSDTNFDPNFEDPTTVPDTEIDIAAAPGPLSAAEKEALDSFRRGLGLDEEERSEGTRLTATSLVPDIDVFLSQGAGSGIGEGNTTTDSTSTATATSLRDAVLTKLPGAGDWLGVQERYHDEVWGFLQPVLEEARAEIEEKRGEEGLAAGEDGPAVRRLKMILMHMKG</sequence>
<gene>
    <name evidence="3" type="ORF">PENNAL_c0010G11528</name>
    <name evidence="2" type="ORF">PNAL_LOCUS6329</name>
</gene>
<feature type="region of interest" description="Disordered" evidence="1">
    <location>
        <begin position="158"/>
        <end position="184"/>
    </location>
</feature>
<accession>A0A1V6YV30</accession>
<name>A0A1V6YV30_PENNA</name>
<dbReference type="AlphaFoldDB" id="A0A1V6YV30"/>
<evidence type="ECO:0000256" key="1">
    <source>
        <dbReference type="SAM" id="MobiDB-lite"/>
    </source>
</evidence>
<feature type="compositionally biased region" description="Low complexity" evidence="1">
    <location>
        <begin position="13"/>
        <end position="33"/>
    </location>
</feature>
<evidence type="ECO:0000313" key="3">
    <source>
        <dbReference type="EMBL" id="OQE91301.1"/>
    </source>
</evidence>
<comment type="caution">
    <text evidence="3">The sequence shown here is derived from an EMBL/GenBank/DDBJ whole genome shotgun (WGS) entry which is preliminary data.</text>
</comment>